<sequence>MKSNNERKWFEDSIQDQKVKEYLKYILAYQKEQMTWYKSRKKTRRIFSEVLLTIAIILFAASLITPLLPGTIINNIDQINFGNYYAWGYIFLITTTIILLGDRLFGHSNSWIRFTLTYLQIDTVCSEFHGKWIEILPQLEDEAISDEARLAAIQLLQKFDTTLKNIVKIESENWKEVFTTQLKEFSQKADSKLKDTQKAITEFKETTQKNLTKYEKVHLKIEFKDIPKDCLVNSKIIFDADKVESKQLNTNDSTWVLKNIPVGEYMIEYTIGQKDHNQRKVNDILSIGGETKVKIITIIVNTAKNNG</sequence>
<organism evidence="3 4">
    <name type="scientific">Urechidicola croceus</name>
    <dbReference type="NCBI Taxonomy" id="1850246"/>
    <lineage>
        <taxon>Bacteria</taxon>
        <taxon>Pseudomonadati</taxon>
        <taxon>Bacteroidota</taxon>
        <taxon>Flavobacteriia</taxon>
        <taxon>Flavobacteriales</taxon>
        <taxon>Flavobacteriaceae</taxon>
        <taxon>Urechidicola</taxon>
    </lineage>
</organism>
<evidence type="ECO:0000313" key="3">
    <source>
        <dbReference type="EMBL" id="AOW20747.1"/>
    </source>
</evidence>
<keyword evidence="1" id="KW-0472">Membrane</keyword>
<dbReference type="Pfam" id="PF18183">
    <property type="entry name" value="SLATT_2"/>
    <property type="match status" value="1"/>
</dbReference>
<protein>
    <recommendedName>
        <fullName evidence="2">SMODS and SLOG-associating 2TM effector domain-containing protein</fullName>
    </recommendedName>
</protein>
<dbReference type="NCBIfam" id="NF033633">
    <property type="entry name" value="SLATT_2"/>
    <property type="match status" value="1"/>
</dbReference>
<dbReference type="RefSeq" id="WP_070236911.1">
    <property type="nucleotide sequence ID" value="NZ_CP017478.1"/>
</dbReference>
<accession>A0A1D8P849</accession>
<gene>
    <name evidence="3" type="ORF">LPB138_08690</name>
</gene>
<dbReference type="Proteomes" id="UP000176050">
    <property type="component" value="Chromosome"/>
</dbReference>
<dbReference type="OrthoDB" id="9813435at2"/>
<reference evidence="3 4" key="1">
    <citation type="submission" date="2016-10" db="EMBL/GenBank/DDBJ databases">
        <title>Lutibacter sp. LPB0138, isolated from marine gastropod.</title>
        <authorList>
            <person name="Kim E."/>
            <person name="Yi H."/>
        </authorList>
    </citation>
    <scope>NUCLEOTIDE SEQUENCE [LARGE SCALE GENOMIC DNA]</scope>
    <source>
        <strain evidence="3 4">LPB0138</strain>
    </source>
</reference>
<dbReference type="AlphaFoldDB" id="A0A1D8P849"/>
<dbReference type="InterPro" id="IPR040688">
    <property type="entry name" value="SLATT_2"/>
</dbReference>
<proteinExistence type="predicted"/>
<dbReference type="STRING" id="1850246.LPB138_08690"/>
<keyword evidence="1" id="KW-0812">Transmembrane</keyword>
<dbReference type="KEGG" id="lul:LPB138_08690"/>
<name>A0A1D8P849_9FLAO</name>
<evidence type="ECO:0000313" key="4">
    <source>
        <dbReference type="Proteomes" id="UP000176050"/>
    </source>
</evidence>
<feature type="domain" description="SMODS and SLOG-associating 2TM effector" evidence="2">
    <location>
        <begin position="19"/>
        <end position="186"/>
    </location>
</feature>
<evidence type="ECO:0000259" key="2">
    <source>
        <dbReference type="Pfam" id="PF18183"/>
    </source>
</evidence>
<feature type="transmembrane region" description="Helical" evidence="1">
    <location>
        <begin position="46"/>
        <end position="64"/>
    </location>
</feature>
<dbReference type="EMBL" id="CP017478">
    <property type="protein sequence ID" value="AOW20747.1"/>
    <property type="molecule type" value="Genomic_DNA"/>
</dbReference>
<evidence type="ECO:0000256" key="1">
    <source>
        <dbReference type="SAM" id="Phobius"/>
    </source>
</evidence>
<keyword evidence="1" id="KW-1133">Transmembrane helix</keyword>
<keyword evidence="4" id="KW-1185">Reference proteome</keyword>
<feature type="transmembrane region" description="Helical" evidence="1">
    <location>
        <begin position="84"/>
        <end position="105"/>
    </location>
</feature>